<dbReference type="PROSITE" id="PS50887">
    <property type="entry name" value="GGDEF"/>
    <property type="match status" value="1"/>
</dbReference>
<dbReference type="InterPro" id="IPR052155">
    <property type="entry name" value="Biofilm_reg_signaling"/>
</dbReference>
<dbReference type="Pfam" id="PF00672">
    <property type="entry name" value="HAMP"/>
    <property type="match status" value="1"/>
</dbReference>
<accession>A0ABP7P617</accession>
<dbReference type="Proteomes" id="UP001501337">
    <property type="component" value="Unassembled WGS sequence"/>
</dbReference>
<feature type="domain" description="PAS" evidence="2">
    <location>
        <begin position="402"/>
        <end position="456"/>
    </location>
</feature>
<dbReference type="Pfam" id="PF00990">
    <property type="entry name" value="GGDEF"/>
    <property type="match status" value="1"/>
</dbReference>
<organism evidence="5 6">
    <name type="scientific">Allohahella marinimesophila</name>
    <dbReference type="NCBI Taxonomy" id="1054972"/>
    <lineage>
        <taxon>Bacteria</taxon>
        <taxon>Pseudomonadati</taxon>
        <taxon>Pseudomonadota</taxon>
        <taxon>Gammaproteobacteria</taxon>
        <taxon>Oceanospirillales</taxon>
        <taxon>Hahellaceae</taxon>
        <taxon>Allohahella</taxon>
    </lineage>
</organism>
<dbReference type="SMART" id="SM00304">
    <property type="entry name" value="HAMP"/>
    <property type="match status" value="1"/>
</dbReference>
<evidence type="ECO:0000259" key="3">
    <source>
        <dbReference type="PROSITE" id="PS50885"/>
    </source>
</evidence>
<dbReference type="PROSITE" id="PS50885">
    <property type="entry name" value="HAMP"/>
    <property type="match status" value="1"/>
</dbReference>
<dbReference type="EMBL" id="BAABBO010000009">
    <property type="protein sequence ID" value="GAA3960344.1"/>
    <property type="molecule type" value="Genomic_DNA"/>
</dbReference>
<evidence type="ECO:0008006" key="7">
    <source>
        <dbReference type="Google" id="ProtNLM"/>
    </source>
</evidence>
<dbReference type="Gene3D" id="3.30.450.20">
    <property type="entry name" value="PAS domain"/>
    <property type="match status" value="5"/>
</dbReference>
<name>A0ABP7P617_9GAMM</name>
<feature type="domain" description="PAS" evidence="2">
    <location>
        <begin position="531"/>
        <end position="607"/>
    </location>
</feature>
<dbReference type="SUPFAM" id="SSF55785">
    <property type="entry name" value="PYP-like sensor domain (PAS domain)"/>
    <property type="match status" value="4"/>
</dbReference>
<evidence type="ECO:0000259" key="4">
    <source>
        <dbReference type="PROSITE" id="PS50887"/>
    </source>
</evidence>
<dbReference type="SMART" id="SM00091">
    <property type="entry name" value="PAS"/>
    <property type="match status" value="4"/>
</dbReference>
<evidence type="ECO:0000313" key="5">
    <source>
        <dbReference type="EMBL" id="GAA3960344.1"/>
    </source>
</evidence>
<gene>
    <name evidence="5" type="ORF">GCM10022278_18090</name>
</gene>
<dbReference type="InterPro" id="IPR043128">
    <property type="entry name" value="Rev_trsase/Diguanyl_cyclase"/>
</dbReference>
<dbReference type="Pfam" id="PF08448">
    <property type="entry name" value="PAS_4"/>
    <property type="match status" value="2"/>
</dbReference>
<sequence>MNASGRFGLGQQLAVLTAGLTLLFTLVLVHFVGGATLERARENVGAQLYELAHQTTDKLDRGMFERYREIQLLAERLSQPGVDMDPKSLQAVLDMLQETYPFYAWLGITDLEGWVLASTSGILQGADVSARPWFSNAFKGIYLSDVHDAVLLAKLLPNPTNEPKRFFDVAFPLQDASGQPRGVLGAHLSWQWAKEVEESVLRTLRARHDSEALILTNEGEVLLGPKNLMGSQLPLSSVRGARSGEGGFVSENWPDGQRYVVGYSESQGYRNYPGFGWIVLVRQLQDTAYAPVSELQRSLLTGGLMAALVFSILVLLVARRLTRPLRKIALSAKAIEAGQAKTITSVQHSSHEITTLTAALNGLLERLTHKEQQQLELNATLEHRVQQRTTELGEMVEALTESETHIRAVIDTALDAFVGVDSEGNITDWNKQAETMFGWSKAEILGAPVSSSIIPPRFREAHARGMKHFSPASESGVIGKRLQLFALRRNGEEFPVEMTIGLIESARQHSFGTFIQDISARKQAEDALARERSLLNTVLDTIEVGVVACNSAGELVLFNRAARNLHGQNAHNVPDNEWAREFRLYGADAKTLLEKDDIPLYRALKGEIVQSEEMAVKVDPDQPARFLLASARAMQTDTGEPLGAVVAMQDITVLKESARQLASNEERLRAITENIPALIAQVDRDERFTFLNSKGAALFGRAPQALLGETVAQAYGPDNYGNFAHHIATARSGKKVVFDDTIKTKESVRHFQCMYIPQLGPSGEPDGFYALAFDMTDRKMGELRLAESEERLRTITDNLPVLIAYIDRDEVHRFANATYKLWFGISPNEVIGKRVSEIMSPEAYEAGREQLHSNLAGEHVRFDTEMEVDGERRHARIVGIPDFKDGSVRGVYVMTTDITSEKVHEQQLQALAREDTLTGLPNRRAFREAFNTASLRAARSGTPLVLIILDVDYFKRINDSLGHSGGDAVLTEFARRLKASVRATDTVARFAGDEFTIILENVEPPSDATRVAEKIVVAMREPFDVLGQSTVVTTSIGIAVASGPDIDEATLVARADEALYQAKAKGRDGYWLAD</sequence>
<dbReference type="InterPro" id="IPR029787">
    <property type="entry name" value="Nucleotide_cyclase"/>
</dbReference>
<dbReference type="CDD" id="cd18774">
    <property type="entry name" value="PDC2_HK_sensor"/>
    <property type="match status" value="1"/>
</dbReference>
<feature type="domain" description="PAS" evidence="2">
    <location>
        <begin position="788"/>
        <end position="858"/>
    </location>
</feature>
<dbReference type="Pfam" id="PF13188">
    <property type="entry name" value="PAS_8"/>
    <property type="match status" value="1"/>
</dbReference>
<dbReference type="SUPFAM" id="SSF55073">
    <property type="entry name" value="Nucleotide cyclase"/>
    <property type="match status" value="1"/>
</dbReference>
<keyword evidence="6" id="KW-1185">Reference proteome</keyword>
<dbReference type="SMART" id="SM00267">
    <property type="entry name" value="GGDEF"/>
    <property type="match status" value="1"/>
</dbReference>
<dbReference type="InterPro" id="IPR013656">
    <property type="entry name" value="PAS_4"/>
</dbReference>
<dbReference type="PROSITE" id="PS50112">
    <property type="entry name" value="PAS"/>
    <property type="match status" value="4"/>
</dbReference>
<dbReference type="InterPro" id="IPR003660">
    <property type="entry name" value="HAMP_dom"/>
</dbReference>
<dbReference type="Pfam" id="PF00989">
    <property type="entry name" value="PAS"/>
    <property type="match status" value="1"/>
</dbReference>
<feature type="domain" description="PAS" evidence="2">
    <location>
        <begin position="664"/>
        <end position="734"/>
    </location>
</feature>
<protein>
    <recommendedName>
        <fullName evidence="7">PAS domain S-box-containing protein/diguanylate cyclase (GGDEF)-like protein</fullName>
    </recommendedName>
</protein>
<keyword evidence="1" id="KW-1133">Transmembrane helix</keyword>
<dbReference type="PANTHER" id="PTHR44757">
    <property type="entry name" value="DIGUANYLATE CYCLASE DGCP"/>
    <property type="match status" value="1"/>
</dbReference>
<dbReference type="Gene3D" id="3.30.70.270">
    <property type="match status" value="1"/>
</dbReference>
<evidence type="ECO:0000313" key="6">
    <source>
        <dbReference type="Proteomes" id="UP001501337"/>
    </source>
</evidence>
<feature type="transmembrane region" description="Helical" evidence="1">
    <location>
        <begin position="299"/>
        <end position="318"/>
    </location>
</feature>
<dbReference type="CDD" id="cd12914">
    <property type="entry name" value="PDC1_DGC_like"/>
    <property type="match status" value="1"/>
</dbReference>
<evidence type="ECO:0000259" key="2">
    <source>
        <dbReference type="PROSITE" id="PS50112"/>
    </source>
</evidence>
<dbReference type="CDD" id="cd01949">
    <property type="entry name" value="GGDEF"/>
    <property type="match status" value="1"/>
</dbReference>
<proteinExistence type="predicted"/>
<dbReference type="InterPro" id="IPR000014">
    <property type="entry name" value="PAS"/>
</dbReference>
<dbReference type="NCBIfam" id="TIGR00254">
    <property type="entry name" value="GGDEF"/>
    <property type="match status" value="1"/>
</dbReference>
<reference evidence="6" key="1">
    <citation type="journal article" date="2019" name="Int. J. Syst. Evol. Microbiol.">
        <title>The Global Catalogue of Microorganisms (GCM) 10K type strain sequencing project: providing services to taxonomists for standard genome sequencing and annotation.</title>
        <authorList>
            <consortium name="The Broad Institute Genomics Platform"/>
            <consortium name="The Broad Institute Genome Sequencing Center for Infectious Disease"/>
            <person name="Wu L."/>
            <person name="Ma J."/>
        </authorList>
    </citation>
    <scope>NUCLEOTIDE SEQUENCE [LARGE SCALE GENOMIC DNA]</scope>
    <source>
        <strain evidence="6">JCM 17555</strain>
    </source>
</reference>
<feature type="domain" description="HAMP" evidence="3">
    <location>
        <begin position="319"/>
        <end position="372"/>
    </location>
</feature>
<keyword evidence="1" id="KW-0812">Transmembrane</keyword>
<dbReference type="PANTHER" id="PTHR44757:SF2">
    <property type="entry name" value="BIOFILM ARCHITECTURE MAINTENANCE PROTEIN MBAA"/>
    <property type="match status" value="1"/>
</dbReference>
<dbReference type="CDD" id="cd00130">
    <property type="entry name" value="PAS"/>
    <property type="match status" value="2"/>
</dbReference>
<dbReference type="NCBIfam" id="TIGR00229">
    <property type="entry name" value="sensory_box"/>
    <property type="match status" value="4"/>
</dbReference>
<dbReference type="InterPro" id="IPR035965">
    <property type="entry name" value="PAS-like_dom_sf"/>
</dbReference>
<feature type="domain" description="GGDEF" evidence="4">
    <location>
        <begin position="942"/>
        <end position="1074"/>
    </location>
</feature>
<evidence type="ECO:0000256" key="1">
    <source>
        <dbReference type="SAM" id="Phobius"/>
    </source>
</evidence>
<comment type="caution">
    <text evidence="5">The sequence shown here is derived from an EMBL/GenBank/DDBJ whole genome shotgun (WGS) entry which is preliminary data.</text>
</comment>
<dbReference type="Gene3D" id="6.10.340.10">
    <property type="match status" value="1"/>
</dbReference>
<keyword evidence="1" id="KW-0472">Membrane</keyword>
<dbReference type="InterPro" id="IPR013767">
    <property type="entry name" value="PAS_fold"/>
</dbReference>
<dbReference type="InterPro" id="IPR000160">
    <property type="entry name" value="GGDEF_dom"/>
</dbReference>